<dbReference type="AlphaFoldDB" id="A0AAV4JAT3"/>
<evidence type="ECO:0000259" key="2">
    <source>
        <dbReference type="Pfam" id="PF00078"/>
    </source>
</evidence>
<organism evidence="3 4">
    <name type="scientific">Elysia marginata</name>
    <dbReference type="NCBI Taxonomy" id="1093978"/>
    <lineage>
        <taxon>Eukaryota</taxon>
        <taxon>Metazoa</taxon>
        <taxon>Spiralia</taxon>
        <taxon>Lophotrochozoa</taxon>
        <taxon>Mollusca</taxon>
        <taxon>Gastropoda</taxon>
        <taxon>Heterobranchia</taxon>
        <taxon>Euthyneura</taxon>
        <taxon>Panpulmonata</taxon>
        <taxon>Sacoglossa</taxon>
        <taxon>Placobranchoidea</taxon>
        <taxon>Plakobranchidae</taxon>
        <taxon>Elysia</taxon>
    </lineage>
</organism>
<keyword evidence="3" id="KW-0255">Endonuclease</keyword>
<comment type="caution">
    <text evidence="3">The sequence shown here is derived from an EMBL/GenBank/DDBJ whole genome shotgun (WGS) entry which is preliminary data.</text>
</comment>
<protein>
    <submittedName>
        <fullName evidence="3">Endonuclease-reverse transcriptase</fullName>
    </submittedName>
</protein>
<name>A0AAV4JAT3_9GAST</name>
<dbReference type="InterPro" id="IPR000477">
    <property type="entry name" value="RT_dom"/>
</dbReference>
<keyword evidence="3" id="KW-0540">Nuclease</keyword>
<evidence type="ECO:0000313" key="3">
    <source>
        <dbReference type="EMBL" id="GFS19048.1"/>
    </source>
</evidence>
<feature type="domain" description="Reverse transcriptase" evidence="2">
    <location>
        <begin position="31"/>
        <end position="119"/>
    </location>
</feature>
<keyword evidence="4" id="KW-1185">Reference proteome</keyword>
<dbReference type="GO" id="GO:0004519">
    <property type="term" value="F:endonuclease activity"/>
    <property type="evidence" value="ECO:0007669"/>
    <property type="project" value="UniProtKB-KW"/>
</dbReference>
<dbReference type="Pfam" id="PF00078">
    <property type="entry name" value="RVT_1"/>
    <property type="match status" value="1"/>
</dbReference>
<dbReference type="PANTHER" id="PTHR47027:SF20">
    <property type="entry name" value="REVERSE TRANSCRIPTASE-LIKE PROTEIN WITH RNA-DIRECTED DNA POLYMERASE DOMAIN"/>
    <property type="match status" value="1"/>
</dbReference>
<proteinExistence type="predicted"/>
<feature type="region of interest" description="Disordered" evidence="1">
    <location>
        <begin position="1"/>
        <end position="22"/>
    </location>
</feature>
<sequence length="121" mass="13892">MHGDRKLILLPSDSPDDPTDRGTGEFLLQEILAEKRGISLNGENITKVRYADDTVIMVETPDSLQQMLDSIAESCKTYDKEMNVKKKKNYAYREREIESIDIDGIPQEQVTKYHYLGHMLT</sequence>
<accession>A0AAV4JAT3</accession>
<keyword evidence="3" id="KW-0378">Hydrolase</keyword>
<reference evidence="3 4" key="1">
    <citation type="journal article" date="2021" name="Elife">
        <title>Chloroplast acquisition without the gene transfer in kleptoplastic sea slugs, Plakobranchus ocellatus.</title>
        <authorList>
            <person name="Maeda T."/>
            <person name="Takahashi S."/>
            <person name="Yoshida T."/>
            <person name="Shimamura S."/>
            <person name="Takaki Y."/>
            <person name="Nagai Y."/>
            <person name="Toyoda A."/>
            <person name="Suzuki Y."/>
            <person name="Arimoto A."/>
            <person name="Ishii H."/>
            <person name="Satoh N."/>
            <person name="Nishiyama T."/>
            <person name="Hasebe M."/>
            <person name="Maruyama T."/>
            <person name="Minagawa J."/>
            <person name="Obokata J."/>
            <person name="Shigenobu S."/>
        </authorList>
    </citation>
    <scope>NUCLEOTIDE SEQUENCE [LARGE SCALE GENOMIC DNA]</scope>
</reference>
<dbReference type="EMBL" id="BMAT01006749">
    <property type="protein sequence ID" value="GFS19048.1"/>
    <property type="molecule type" value="Genomic_DNA"/>
</dbReference>
<dbReference type="Proteomes" id="UP000762676">
    <property type="component" value="Unassembled WGS sequence"/>
</dbReference>
<dbReference type="PANTHER" id="PTHR47027">
    <property type="entry name" value="REVERSE TRANSCRIPTASE DOMAIN-CONTAINING PROTEIN"/>
    <property type="match status" value="1"/>
</dbReference>
<gene>
    <name evidence="3" type="ORF">ElyMa_003278900</name>
</gene>
<evidence type="ECO:0000313" key="4">
    <source>
        <dbReference type="Proteomes" id="UP000762676"/>
    </source>
</evidence>
<evidence type="ECO:0000256" key="1">
    <source>
        <dbReference type="SAM" id="MobiDB-lite"/>
    </source>
</evidence>